<feature type="transmembrane region" description="Helical" evidence="1">
    <location>
        <begin position="54"/>
        <end position="74"/>
    </location>
</feature>
<organism evidence="2 3">
    <name type="scientific">candidate division Kazan bacterium RIFCSPLOWO2_01_FULL_45_19</name>
    <dbReference type="NCBI Taxonomy" id="1798538"/>
    <lineage>
        <taxon>Bacteria</taxon>
        <taxon>Bacteria division Kazan-3B-28</taxon>
    </lineage>
</organism>
<proteinExistence type="predicted"/>
<accession>A0A1F4NR43</accession>
<protein>
    <submittedName>
        <fullName evidence="2">Uncharacterized protein</fullName>
    </submittedName>
</protein>
<feature type="transmembrane region" description="Helical" evidence="1">
    <location>
        <begin position="12"/>
        <end position="34"/>
    </location>
</feature>
<keyword evidence="1" id="KW-0812">Transmembrane</keyword>
<reference evidence="2 3" key="1">
    <citation type="journal article" date="2016" name="Nat. Commun.">
        <title>Thousands of microbial genomes shed light on interconnected biogeochemical processes in an aquifer system.</title>
        <authorList>
            <person name="Anantharaman K."/>
            <person name="Brown C.T."/>
            <person name="Hug L.A."/>
            <person name="Sharon I."/>
            <person name="Castelle C.J."/>
            <person name="Probst A.J."/>
            <person name="Thomas B.C."/>
            <person name="Singh A."/>
            <person name="Wilkins M.J."/>
            <person name="Karaoz U."/>
            <person name="Brodie E.L."/>
            <person name="Williams K.H."/>
            <person name="Hubbard S.S."/>
            <person name="Banfield J.F."/>
        </authorList>
    </citation>
    <scope>NUCLEOTIDE SEQUENCE [LARGE SCALE GENOMIC DNA]</scope>
</reference>
<keyword evidence="1" id="KW-1133">Transmembrane helix</keyword>
<sequence>MKKVLVSLVKWLVLVPLSVATIAIVGVFTGIMVYLGGNAVISICQYPPQSIDAWGWGFSLSLALLLLAGASYGISTFCEFAPRMAVNLESL</sequence>
<name>A0A1F4NR43_UNCK3</name>
<keyword evidence="1" id="KW-0472">Membrane</keyword>
<evidence type="ECO:0000313" key="2">
    <source>
        <dbReference type="EMBL" id="OGB73362.1"/>
    </source>
</evidence>
<dbReference type="EMBL" id="METD01000001">
    <property type="protein sequence ID" value="OGB73362.1"/>
    <property type="molecule type" value="Genomic_DNA"/>
</dbReference>
<evidence type="ECO:0000256" key="1">
    <source>
        <dbReference type="SAM" id="Phobius"/>
    </source>
</evidence>
<comment type="caution">
    <text evidence="2">The sequence shown here is derived from an EMBL/GenBank/DDBJ whole genome shotgun (WGS) entry which is preliminary data.</text>
</comment>
<gene>
    <name evidence="2" type="ORF">A3K51_00585</name>
</gene>
<dbReference type="Proteomes" id="UP000178085">
    <property type="component" value="Unassembled WGS sequence"/>
</dbReference>
<dbReference type="AlphaFoldDB" id="A0A1F4NR43"/>
<evidence type="ECO:0000313" key="3">
    <source>
        <dbReference type="Proteomes" id="UP000178085"/>
    </source>
</evidence>